<dbReference type="EMBL" id="LR134182">
    <property type="protein sequence ID" value="VEB42225.1"/>
    <property type="molecule type" value="Genomic_DNA"/>
</dbReference>
<proteinExistence type="predicted"/>
<sequence>MASRMLKAMKYSDSQTTISQKLSSASAMPSWAAVISAMAPTNTGFSLAFFSP</sequence>
<protein>
    <submittedName>
        <fullName evidence="1">Uncharacterized protein</fullName>
    </submittedName>
</protein>
<accession>A0A447TBE4</accession>
<name>A0A447TBE4_CHRVL</name>
<evidence type="ECO:0000313" key="1">
    <source>
        <dbReference type="EMBL" id="VEB42225.1"/>
    </source>
</evidence>
<organism evidence="1 2">
    <name type="scientific">Chromobacterium violaceum</name>
    <dbReference type="NCBI Taxonomy" id="536"/>
    <lineage>
        <taxon>Bacteria</taxon>
        <taxon>Pseudomonadati</taxon>
        <taxon>Pseudomonadota</taxon>
        <taxon>Betaproteobacteria</taxon>
        <taxon>Neisseriales</taxon>
        <taxon>Chromobacteriaceae</taxon>
        <taxon>Chromobacterium</taxon>
    </lineage>
</organism>
<evidence type="ECO:0000313" key="2">
    <source>
        <dbReference type="Proteomes" id="UP000275777"/>
    </source>
</evidence>
<reference evidence="1 2" key="1">
    <citation type="submission" date="2018-12" db="EMBL/GenBank/DDBJ databases">
        <authorList>
            <consortium name="Pathogen Informatics"/>
        </authorList>
    </citation>
    <scope>NUCLEOTIDE SEQUENCE [LARGE SCALE GENOMIC DNA]</scope>
    <source>
        <strain evidence="1 2">NCTC9695</strain>
    </source>
</reference>
<dbReference type="Proteomes" id="UP000275777">
    <property type="component" value="Chromosome"/>
</dbReference>
<gene>
    <name evidence="1" type="ORF">NCTC9695_02668</name>
</gene>
<dbReference type="AlphaFoldDB" id="A0A447TBE4"/>